<organism evidence="3 4">
    <name type="scientific">Drosophila rhopaloa</name>
    <name type="common">Fruit fly</name>
    <dbReference type="NCBI Taxonomy" id="1041015"/>
    <lineage>
        <taxon>Eukaryota</taxon>
        <taxon>Metazoa</taxon>
        <taxon>Ecdysozoa</taxon>
        <taxon>Arthropoda</taxon>
        <taxon>Hexapoda</taxon>
        <taxon>Insecta</taxon>
        <taxon>Pterygota</taxon>
        <taxon>Neoptera</taxon>
        <taxon>Endopterygota</taxon>
        <taxon>Diptera</taxon>
        <taxon>Brachycera</taxon>
        <taxon>Muscomorpha</taxon>
        <taxon>Ephydroidea</taxon>
        <taxon>Drosophilidae</taxon>
        <taxon>Drosophila</taxon>
        <taxon>Sophophora</taxon>
    </lineage>
</organism>
<feature type="compositionally biased region" description="Basic residues" evidence="2">
    <location>
        <begin position="462"/>
        <end position="474"/>
    </location>
</feature>
<sequence length="1236" mass="144997">MQVPLLHRSTQMALLKKQIRRKAKELRQRKRRAQRRLEVMCRIRDHLLERMRQSIDLRQKDAALEKREQTRRAVSGMLAMHKHWLRNWSRALRLQSRLIRQQEQLKKRLQRRLNLLRKQLKKRRHPQRLVDKCFRRLAQAIKKWQKTTDYHQFIEGQEQIWEAEADEVRKYLSAIRGKRPRKYRRIRVSVDNDIGDFNEFWKSEVLPKYRKVKKRRITKEPEIEELELEYKPYKIRKPIKKTHKKKKPKANPLYFSIDDLIIQQNLKRKQKGTQKPDPTRPSFDELKLLVRELTKFDKPKKAKKRDQKNVLYMSEKVIRKQRKNLKRKMLTMSDISIFTESQEHKQPISKKARKSLPLKFRKLFKLDFPLQPKVLKDRVLTSKKARKYKKKFRKQKTSYVDLVIRDELRALFDENKKIKKRRQHISNPKKTVATALEVERDKKTKYVRKQSLHIDNADKAGKTGKARKVGKAGKVKPEKQSSFGEQRNLVSLLFEDLSAIIKHRRRRKKRSPDGKVIDDSTSSTIISKEVLYDPKTRPSDATDVMVKRLKKIPKLREDKSETQVYADSDSIASLSESLKKIINASRPRKSIRKSIHGPLVPPKQLRIAPPKEKVDSHYQTLKKDIMYIRANDSDAARSKKFRRLSTRRSLSVPLMSSQKQRLLLKKSVSDTFITKSRPPFGKIIGEDLQDMGRPMDKSIPQAGDQLGLQIDENLNKTVAPRRDSIGYSTPTFPSKEKLRQLQEYNYEGLPEDFHRFFDNAHDTYNYERIVKSPEDEYGTEARDSRRQKDLKEYTPGRFLIKDLESDDKHKPLQTFLKDIIENNKFVEFGADVKGLMLVVGKHHMWNSLQLLHDDLMQSGFSRGEVKQMLSAKYMEYLSDIASGLQFAKIEAPRDIFLNFVETDPAKPKQMSQVDRLIAKNYWNKQRLSTRLIPFGMRGLKGTRSASPHSRRLSQDTRMDSAMYKKLMEQEMNAERLERENRKRRLFPTFSRIFGSFESAVSISSVTMAPDEEQDLRDSEMRYSLQNLNTVMNDHKLMFKAMDRKRLTAQLVQKKMEGQLKEMRSTTQFWRPKGKPTTFTLKKRKRGLRPIEALYYTPRKTSRMQKITEDSCSECECQEEKLADSMVLQKCPRCGVKVPVPAPTPPFYISPSSSSEILSSGSIEACAKNELVANTLADLCPRCGFVHGKNDPCSQLPQNRRKNSLLKRIQDSVRTAPQCTTFCSPGGILKKPRSFDP</sequence>
<proteinExistence type="predicted"/>
<reference evidence="4" key="1">
    <citation type="journal article" date="2021" name="Elife">
        <title>Highly contiguous assemblies of 101 drosophilid genomes.</title>
        <authorList>
            <person name="Kim B.Y."/>
            <person name="Wang J.R."/>
            <person name="Miller D.E."/>
            <person name="Barmina O."/>
            <person name="Delaney E."/>
            <person name="Thompson A."/>
            <person name="Comeault A.A."/>
            <person name="Peede D."/>
            <person name="D'Agostino E.R."/>
            <person name="Pelaez J."/>
            <person name="Aguilar J.M."/>
            <person name="Haji D."/>
            <person name="Matsunaga T."/>
            <person name="Armstrong E.E."/>
            <person name="Zych M."/>
            <person name="Ogawa Y."/>
            <person name="Stamenkovic-Radak M."/>
            <person name="Jelic M."/>
            <person name="Veselinovic M.S."/>
            <person name="Tanaskovic M."/>
            <person name="Eric P."/>
            <person name="Gao J.J."/>
            <person name="Katoh T.K."/>
            <person name="Toda M.J."/>
            <person name="Watabe H."/>
            <person name="Watada M."/>
            <person name="Davis J.S."/>
            <person name="Moyle L.C."/>
            <person name="Manoli G."/>
            <person name="Bertolini E."/>
            <person name="Kostal V."/>
            <person name="Hawley R.S."/>
            <person name="Takahashi A."/>
            <person name="Jones C.D."/>
            <person name="Price D.K."/>
            <person name="Whiteman N."/>
            <person name="Kopp A."/>
            <person name="Matute D.R."/>
            <person name="Petrov D.A."/>
        </authorList>
    </citation>
    <scope>NUCLEOTIDE SEQUENCE [LARGE SCALE GENOMIC DNA]</scope>
</reference>
<evidence type="ECO:0000313" key="4">
    <source>
        <dbReference type="Proteomes" id="UP001652680"/>
    </source>
</evidence>
<reference evidence="3" key="2">
    <citation type="submission" date="2025-05" db="UniProtKB">
        <authorList>
            <consortium name="EnsemblMetazoa"/>
        </authorList>
    </citation>
    <scope>IDENTIFICATION</scope>
</reference>
<accession>A0ABM5HPP1</accession>
<feature type="region of interest" description="Disordered" evidence="2">
    <location>
        <begin position="457"/>
        <end position="482"/>
    </location>
</feature>
<evidence type="ECO:0000256" key="1">
    <source>
        <dbReference type="SAM" id="Coils"/>
    </source>
</evidence>
<feature type="coiled-coil region" evidence="1">
    <location>
        <begin position="92"/>
        <end position="119"/>
    </location>
</feature>
<protein>
    <recommendedName>
        <fullName evidence="5">Trichohyalin</fullName>
    </recommendedName>
</protein>
<dbReference type="RefSeq" id="XP_016983469.2">
    <property type="nucleotide sequence ID" value="XM_017127980.2"/>
</dbReference>
<evidence type="ECO:0000313" key="3">
    <source>
        <dbReference type="EnsemblMetazoa" id="XP_016983469.2"/>
    </source>
</evidence>
<keyword evidence="4" id="KW-1185">Reference proteome</keyword>
<keyword evidence="1" id="KW-0175">Coiled coil</keyword>
<name>A0ABM5HPP1_DRORH</name>
<dbReference type="Proteomes" id="UP001652680">
    <property type="component" value="Unassembled WGS sequence"/>
</dbReference>
<dbReference type="EnsemblMetazoa" id="XM_017127980.2">
    <property type="protein sequence ID" value="XP_016983469.2"/>
    <property type="gene ID" value="LOC108047689"/>
</dbReference>
<evidence type="ECO:0000256" key="2">
    <source>
        <dbReference type="SAM" id="MobiDB-lite"/>
    </source>
</evidence>
<dbReference type="GeneID" id="108047689"/>
<evidence type="ECO:0008006" key="5">
    <source>
        <dbReference type="Google" id="ProtNLM"/>
    </source>
</evidence>
<feature type="coiled-coil region" evidence="1">
    <location>
        <begin position="12"/>
        <end position="43"/>
    </location>
</feature>